<dbReference type="InterPro" id="IPR045745">
    <property type="entry name" value="HTH_58_Actinobacteria-type"/>
</dbReference>
<protein>
    <submittedName>
        <fullName evidence="2">Helix-turn-helix domain-containing protein</fullName>
    </submittedName>
</protein>
<organism evidence="2 3">
    <name type="scientific">Streptomyces carpinensis</name>
    <dbReference type="NCBI Taxonomy" id="66369"/>
    <lineage>
        <taxon>Bacteria</taxon>
        <taxon>Bacillati</taxon>
        <taxon>Actinomycetota</taxon>
        <taxon>Actinomycetes</taxon>
        <taxon>Kitasatosporales</taxon>
        <taxon>Streptomycetaceae</taxon>
        <taxon>Streptomyces</taxon>
    </lineage>
</organism>
<reference evidence="2 3" key="1">
    <citation type="submission" date="2024-06" db="EMBL/GenBank/DDBJ databases">
        <title>The Natural Products Discovery Center: Release of the First 8490 Sequenced Strains for Exploring Actinobacteria Biosynthetic Diversity.</title>
        <authorList>
            <person name="Kalkreuter E."/>
            <person name="Kautsar S.A."/>
            <person name="Yang D."/>
            <person name="Bader C.D."/>
            <person name="Teijaro C.N."/>
            <person name="Fluegel L."/>
            <person name="Davis C.M."/>
            <person name="Simpson J.R."/>
            <person name="Lauterbach L."/>
            <person name="Steele A.D."/>
            <person name="Gui C."/>
            <person name="Meng S."/>
            <person name="Li G."/>
            <person name="Viehrig K."/>
            <person name="Ye F."/>
            <person name="Su P."/>
            <person name="Kiefer A.F."/>
            <person name="Nichols A."/>
            <person name="Cepeda A.J."/>
            <person name="Yan W."/>
            <person name="Fan B."/>
            <person name="Jiang Y."/>
            <person name="Adhikari A."/>
            <person name="Zheng C.-J."/>
            <person name="Schuster L."/>
            <person name="Cowan T.M."/>
            <person name="Smanski M.J."/>
            <person name="Chevrette M.G."/>
            <person name="De Carvalho L.P.S."/>
            <person name="Shen B."/>
        </authorList>
    </citation>
    <scope>NUCLEOTIDE SEQUENCE [LARGE SCALE GENOMIC DNA]</scope>
    <source>
        <strain evidence="2 3">NPDC000634</strain>
    </source>
</reference>
<feature type="domain" description="Helix-turn-helix" evidence="1">
    <location>
        <begin position="4"/>
        <end position="59"/>
    </location>
</feature>
<evidence type="ECO:0000313" key="3">
    <source>
        <dbReference type="Proteomes" id="UP001458415"/>
    </source>
</evidence>
<dbReference type="Proteomes" id="UP001458415">
    <property type="component" value="Unassembled WGS sequence"/>
</dbReference>
<dbReference type="Pfam" id="PF19575">
    <property type="entry name" value="HTH_58"/>
    <property type="match status" value="1"/>
</dbReference>
<dbReference type="EMBL" id="JBEPCU010000019">
    <property type="protein sequence ID" value="MER6976018.1"/>
    <property type="molecule type" value="Genomic_DNA"/>
</dbReference>
<name>A0ABV1VVR4_9ACTN</name>
<dbReference type="RefSeq" id="WP_086727001.1">
    <property type="nucleotide sequence ID" value="NZ_MUBM01000165.1"/>
</dbReference>
<accession>A0ABV1VVR4</accession>
<evidence type="ECO:0000259" key="1">
    <source>
        <dbReference type="Pfam" id="PF19575"/>
    </source>
</evidence>
<proteinExistence type="predicted"/>
<gene>
    <name evidence="2" type="ORF">ABT317_02920</name>
</gene>
<sequence length="69" mass="7637">MTNAQIPADQRERIAKDMQGRYYAGSSIRNLRDHSGYSYGTVRNLLLSVGTKLRVRGGVKGAKPKKTQA</sequence>
<comment type="caution">
    <text evidence="2">The sequence shown here is derived from an EMBL/GenBank/DDBJ whole genome shotgun (WGS) entry which is preliminary data.</text>
</comment>
<evidence type="ECO:0000313" key="2">
    <source>
        <dbReference type="EMBL" id="MER6976018.1"/>
    </source>
</evidence>
<keyword evidence="3" id="KW-1185">Reference proteome</keyword>